<proteinExistence type="inferred from homology"/>
<dbReference type="OrthoDB" id="9793236at2"/>
<name>A0A098EMW8_9BACL</name>
<dbReference type="SMART" id="SM00507">
    <property type="entry name" value="HNHc"/>
    <property type="match status" value="1"/>
</dbReference>
<dbReference type="PANTHER" id="PTHR41286">
    <property type="entry name" value="HNH NUCLEASE YAJD-RELATED"/>
    <property type="match status" value="1"/>
</dbReference>
<keyword evidence="7" id="KW-1185">Reference proteome</keyword>
<evidence type="ECO:0000256" key="3">
    <source>
        <dbReference type="ARBA" id="ARBA00038412"/>
    </source>
</evidence>
<sequence>MEELKPDSPYKTEKDKKLFYCSPKWEKLRLIALKRDNYECQECKRQGRVTVDSKKIAGEKKKVRMNVHHIKELEDYPELALDLDNLETLCIRCHNSTHGKEFKLKRKEKRWQDEWW</sequence>
<dbReference type="GO" id="GO:0008270">
    <property type="term" value="F:zinc ion binding"/>
    <property type="evidence" value="ECO:0007669"/>
    <property type="project" value="InterPro"/>
</dbReference>
<feature type="domain" description="HNH nuclease" evidence="5">
    <location>
        <begin position="27"/>
        <end position="95"/>
    </location>
</feature>
<keyword evidence="6" id="KW-0255">Endonuclease</keyword>
<dbReference type="STRING" id="1499687.BN1080_02081"/>
<evidence type="ECO:0000256" key="2">
    <source>
        <dbReference type="ARBA" id="ARBA00022801"/>
    </source>
</evidence>
<dbReference type="GO" id="GO:0016787">
    <property type="term" value="F:hydrolase activity"/>
    <property type="evidence" value="ECO:0007669"/>
    <property type="project" value="UniProtKB-KW"/>
</dbReference>
<evidence type="ECO:0000256" key="1">
    <source>
        <dbReference type="ARBA" id="ARBA00022722"/>
    </source>
</evidence>
<dbReference type="GO" id="GO:0004519">
    <property type="term" value="F:endonuclease activity"/>
    <property type="evidence" value="ECO:0007669"/>
    <property type="project" value="UniProtKB-KW"/>
</dbReference>
<protein>
    <recommendedName>
        <fullName evidence="4">Putative HNH nuclease YajD</fullName>
    </recommendedName>
</protein>
<dbReference type="Gene3D" id="1.10.30.50">
    <property type="match status" value="1"/>
</dbReference>
<gene>
    <name evidence="6" type="ORF">BN1080_02081</name>
</gene>
<evidence type="ECO:0000313" key="7">
    <source>
        <dbReference type="Proteomes" id="UP000043699"/>
    </source>
</evidence>
<dbReference type="CDD" id="cd00085">
    <property type="entry name" value="HNHc"/>
    <property type="match status" value="1"/>
</dbReference>
<keyword evidence="1" id="KW-0540">Nuclease</keyword>
<dbReference type="GO" id="GO:0003676">
    <property type="term" value="F:nucleic acid binding"/>
    <property type="evidence" value="ECO:0007669"/>
    <property type="project" value="InterPro"/>
</dbReference>
<evidence type="ECO:0000313" key="6">
    <source>
        <dbReference type="EMBL" id="CEG23137.1"/>
    </source>
</evidence>
<dbReference type="GO" id="GO:0005829">
    <property type="term" value="C:cytosol"/>
    <property type="evidence" value="ECO:0007669"/>
    <property type="project" value="TreeGrafter"/>
</dbReference>
<dbReference type="Proteomes" id="UP000043699">
    <property type="component" value="Unassembled WGS sequence"/>
</dbReference>
<comment type="similarity">
    <text evidence="3">Belongs to the HNH nuclease family.</text>
</comment>
<organism evidence="6 7">
    <name type="scientific">Planococcus massiliensis</name>
    <dbReference type="NCBI Taxonomy" id="1499687"/>
    <lineage>
        <taxon>Bacteria</taxon>
        <taxon>Bacillati</taxon>
        <taxon>Bacillota</taxon>
        <taxon>Bacilli</taxon>
        <taxon>Bacillales</taxon>
        <taxon>Caryophanaceae</taxon>
        <taxon>Planococcus</taxon>
    </lineage>
</organism>
<evidence type="ECO:0000259" key="5">
    <source>
        <dbReference type="SMART" id="SM00507"/>
    </source>
</evidence>
<dbReference type="RefSeq" id="WP_052651931.1">
    <property type="nucleotide sequence ID" value="NZ_CCXS01000001.1"/>
</dbReference>
<dbReference type="Pfam" id="PF01844">
    <property type="entry name" value="HNH"/>
    <property type="match status" value="1"/>
</dbReference>
<keyword evidence="2" id="KW-0378">Hydrolase</keyword>
<dbReference type="PANTHER" id="PTHR41286:SF1">
    <property type="entry name" value="HNH NUCLEASE YAJD-RELATED"/>
    <property type="match status" value="1"/>
</dbReference>
<evidence type="ECO:0000256" key="4">
    <source>
        <dbReference type="ARBA" id="ARBA00040194"/>
    </source>
</evidence>
<dbReference type="InterPro" id="IPR002711">
    <property type="entry name" value="HNH"/>
</dbReference>
<reference evidence="6 7" key="1">
    <citation type="submission" date="2014-09" db="EMBL/GenBank/DDBJ databases">
        <authorList>
            <person name="Urmite Genomes Urmite Genomes"/>
        </authorList>
    </citation>
    <scope>NUCLEOTIDE SEQUENCE [LARGE SCALE GENOMIC DNA]</scope>
    <source>
        <strain evidence="6 7">ES2</strain>
    </source>
</reference>
<dbReference type="EMBL" id="CCXS01000001">
    <property type="protein sequence ID" value="CEG23137.1"/>
    <property type="molecule type" value="Genomic_DNA"/>
</dbReference>
<accession>A0A098EMW8</accession>
<dbReference type="InterPro" id="IPR003615">
    <property type="entry name" value="HNH_nuc"/>
</dbReference>
<dbReference type="AlphaFoldDB" id="A0A098EMW8"/>